<dbReference type="RefSeq" id="WP_257531088.1">
    <property type="nucleotide sequence ID" value="NZ_JANKAS010000007.1"/>
</dbReference>
<dbReference type="Pfam" id="PF01232">
    <property type="entry name" value="Mannitol_dh"/>
    <property type="match status" value="1"/>
</dbReference>
<dbReference type="SUPFAM" id="SSF51735">
    <property type="entry name" value="NAD(P)-binding Rossmann-fold domains"/>
    <property type="match status" value="1"/>
</dbReference>
<protein>
    <submittedName>
        <fullName evidence="6">NAD(P)-binding domain-containing protein</fullName>
    </submittedName>
</protein>
<evidence type="ECO:0000259" key="5">
    <source>
        <dbReference type="Pfam" id="PF08125"/>
    </source>
</evidence>
<dbReference type="PANTHER" id="PTHR30524">
    <property type="entry name" value="MANNITOL-1-PHOSPHATE 5-DEHYDROGENASE"/>
    <property type="match status" value="1"/>
</dbReference>
<dbReference type="AlphaFoldDB" id="A0AAE3HEL8"/>
<keyword evidence="1" id="KW-0560">Oxidoreductase</keyword>
<sequence>MGKKIVIIGAGQTGRGFIARLLKQSKQSFDFIDRNKELVDLLNKEKQYKVSFYDSTQKSIEIDGFTAFHTEDKQAITVLSDADMVFTAIGEQNLDKLIPLINKSLSVRKKVNKMIIMTCENGTSPKLRLSKLENQVELSESIIFCTTLVKNKGCLDILSENVNYLPYDLEPLSTQLHYHGMTPVNNFRDLIQRKIYTYNCLSASIAYPGYYKGYTNYANAANDKDILKITDSIAEKLNSSISREFNVDYDEQEQFTLMALKKFRNEKIVDTIERNVGDVQRKLGKNERMIRPILLMKKYNFSTNLMEIVIACAVYYGGKQSDNKMKEEKLIFEHLEQHLPMEMVNKITQLYKQLSIGEPLSKIISSLIF</sequence>
<dbReference type="GO" id="GO:0005829">
    <property type="term" value="C:cytosol"/>
    <property type="evidence" value="ECO:0007669"/>
    <property type="project" value="TreeGrafter"/>
</dbReference>
<reference evidence="6" key="1">
    <citation type="submission" date="2022-07" db="EMBL/GenBank/DDBJ databases">
        <title>Enhanced cultured diversity of the mouse gut microbiota enables custom-made synthetic communities.</title>
        <authorList>
            <person name="Afrizal A."/>
        </authorList>
    </citation>
    <scope>NUCLEOTIDE SEQUENCE</scope>
    <source>
        <strain evidence="6">DSM 28593</strain>
    </source>
</reference>
<evidence type="ECO:0000256" key="1">
    <source>
        <dbReference type="ARBA" id="ARBA00023002"/>
    </source>
</evidence>
<dbReference type="InterPro" id="IPR013131">
    <property type="entry name" value="Mannitol_DH_N"/>
</dbReference>
<evidence type="ECO:0000256" key="3">
    <source>
        <dbReference type="ARBA" id="ARBA00048615"/>
    </source>
</evidence>
<dbReference type="GO" id="GO:0008926">
    <property type="term" value="F:mannitol-1-phosphate 5-dehydrogenase activity"/>
    <property type="evidence" value="ECO:0007669"/>
    <property type="project" value="UniProtKB-EC"/>
</dbReference>
<dbReference type="Proteomes" id="UP001205748">
    <property type="component" value="Unassembled WGS sequence"/>
</dbReference>
<gene>
    <name evidence="6" type="ORF">NSA47_08880</name>
</gene>
<dbReference type="Pfam" id="PF08125">
    <property type="entry name" value="Mannitol_dh_C"/>
    <property type="match status" value="1"/>
</dbReference>
<evidence type="ECO:0000313" key="7">
    <source>
        <dbReference type="Proteomes" id="UP001205748"/>
    </source>
</evidence>
<feature type="domain" description="Mannitol dehydrogenase N-terminal" evidence="4">
    <location>
        <begin position="4"/>
        <end position="123"/>
    </location>
</feature>
<evidence type="ECO:0000256" key="2">
    <source>
        <dbReference type="ARBA" id="ARBA00023027"/>
    </source>
</evidence>
<keyword evidence="7" id="KW-1185">Reference proteome</keyword>
<evidence type="ECO:0000259" key="4">
    <source>
        <dbReference type="Pfam" id="PF01232"/>
    </source>
</evidence>
<evidence type="ECO:0000313" key="6">
    <source>
        <dbReference type="EMBL" id="MCR1899095.1"/>
    </source>
</evidence>
<accession>A0AAE3HEL8</accession>
<proteinExistence type="predicted"/>
<dbReference type="PANTHER" id="PTHR30524:SF0">
    <property type="entry name" value="ALTRONATE OXIDOREDUCTASE-RELATED"/>
    <property type="match status" value="1"/>
</dbReference>
<comment type="catalytic activity">
    <reaction evidence="3">
        <text>D-mannitol 1-phosphate + NAD(+) = beta-D-fructose 6-phosphate + NADH + H(+)</text>
        <dbReference type="Rhea" id="RHEA:19661"/>
        <dbReference type="ChEBI" id="CHEBI:15378"/>
        <dbReference type="ChEBI" id="CHEBI:57540"/>
        <dbReference type="ChEBI" id="CHEBI:57634"/>
        <dbReference type="ChEBI" id="CHEBI:57945"/>
        <dbReference type="ChEBI" id="CHEBI:61381"/>
        <dbReference type="EC" id="1.1.1.17"/>
    </reaction>
</comment>
<dbReference type="InterPro" id="IPR008927">
    <property type="entry name" value="6-PGluconate_DH-like_C_sf"/>
</dbReference>
<dbReference type="InterPro" id="IPR036291">
    <property type="entry name" value="NAD(P)-bd_dom_sf"/>
</dbReference>
<name>A0AAE3HEL8_9FIRM</name>
<comment type="caution">
    <text evidence="6">The sequence shown here is derived from an EMBL/GenBank/DDBJ whole genome shotgun (WGS) entry which is preliminary data.</text>
</comment>
<keyword evidence="2" id="KW-0520">NAD</keyword>
<organism evidence="6 7">
    <name type="scientific">Irregularibacter muris</name>
    <dbReference type="NCBI Taxonomy" id="1796619"/>
    <lineage>
        <taxon>Bacteria</taxon>
        <taxon>Bacillati</taxon>
        <taxon>Bacillota</taxon>
        <taxon>Clostridia</taxon>
        <taxon>Eubacteriales</taxon>
        <taxon>Eubacteriaceae</taxon>
        <taxon>Irregularibacter</taxon>
    </lineage>
</organism>
<dbReference type="InterPro" id="IPR013328">
    <property type="entry name" value="6PGD_dom2"/>
</dbReference>
<dbReference type="SUPFAM" id="SSF48179">
    <property type="entry name" value="6-phosphogluconate dehydrogenase C-terminal domain-like"/>
    <property type="match status" value="1"/>
</dbReference>
<dbReference type="GO" id="GO:0019592">
    <property type="term" value="P:mannitol catabolic process"/>
    <property type="evidence" value="ECO:0007669"/>
    <property type="project" value="TreeGrafter"/>
</dbReference>
<feature type="domain" description="Mannitol dehydrogenase C-terminal" evidence="5">
    <location>
        <begin position="191"/>
        <end position="322"/>
    </location>
</feature>
<dbReference type="Gene3D" id="1.10.1040.10">
    <property type="entry name" value="N-(1-d-carboxylethyl)-l-norvaline Dehydrogenase, domain 2"/>
    <property type="match status" value="1"/>
</dbReference>
<dbReference type="InterPro" id="IPR013118">
    <property type="entry name" value="Mannitol_DH_C"/>
</dbReference>
<dbReference type="EMBL" id="JANKAS010000007">
    <property type="protein sequence ID" value="MCR1899095.1"/>
    <property type="molecule type" value="Genomic_DNA"/>
</dbReference>
<dbReference type="Gene3D" id="3.40.50.720">
    <property type="entry name" value="NAD(P)-binding Rossmann-like Domain"/>
    <property type="match status" value="1"/>
</dbReference>